<dbReference type="Proteomes" id="UP001254564">
    <property type="component" value="Unassembled WGS sequence"/>
</dbReference>
<gene>
    <name evidence="6" type="ORF">QC823_05960</name>
</gene>
<dbReference type="Gene3D" id="3.30.70.20">
    <property type="match status" value="1"/>
</dbReference>
<evidence type="ECO:0000256" key="3">
    <source>
        <dbReference type="ARBA" id="ARBA00023014"/>
    </source>
</evidence>
<dbReference type="InterPro" id="IPR017896">
    <property type="entry name" value="4Fe4S_Fe-S-bd"/>
</dbReference>
<evidence type="ECO:0000256" key="4">
    <source>
        <dbReference type="SAM" id="MobiDB-lite"/>
    </source>
</evidence>
<evidence type="ECO:0000259" key="5">
    <source>
        <dbReference type="PROSITE" id="PS51379"/>
    </source>
</evidence>
<sequence>MVSHDIDQLFNDQEADISLHVGCHRVANRHVDKTLHCLRALGADSFAALSANASPQAVVLHIPDDCSACEASPTNSAKDTWRESAQAFCSITEALPTGHYQRARQALSRRDLLRGRSTPPLPHIPEDDTEPKARRLQRHLDAANKRVGVVAPTLPGIKLNHDACDAHSVCARVCPTDALTAIDNVLSFTPQACLNCQHCLSACPENALESTTLIHEQSITLRHGVQTICAACGRSFQMHNNKRNEDGMPTCPACRRENALMQESFEDLFG</sequence>
<evidence type="ECO:0000256" key="2">
    <source>
        <dbReference type="ARBA" id="ARBA00023004"/>
    </source>
</evidence>
<keyword evidence="7" id="KW-1185">Reference proteome</keyword>
<keyword evidence="3" id="KW-0411">Iron-sulfur</keyword>
<accession>A0ABU1H2K0</accession>
<dbReference type="EMBL" id="JARWAN010000007">
    <property type="protein sequence ID" value="MDR5898531.1"/>
    <property type="molecule type" value="Genomic_DNA"/>
</dbReference>
<comment type="caution">
    <text evidence="6">The sequence shown here is derived from an EMBL/GenBank/DDBJ whole genome shotgun (WGS) entry which is preliminary data.</text>
</comment>
<keyword evidence="2" id="KW-0408">Iron</keyword>
<protein>
    <recommendedName>
        <fullName evidence="5">4Fe-4S ferredoxin-type domain-containing protein</fullName>
    </recommendedName>
</protein>
<feature type="domain" description="4Fe-4S ferredoxin-type" evidence="5">
    <location>
        <begin position="155"/>
        <end position="183"/>
    </location>
</feature>
<feature type="domain" description="4Fe-4S ferredoxin-type" evidence="5">
    <location>
        <begin position="184"/>
        <end position="213"/>
    </location>
</feature>
<dbReference type="PROSITE" id="PS51379">
    <property type="entry name" value="4FE4S_FER_2"/>
    <property type="match status" value="2"/>
</dbReference>
<organism evidence="6 7">
    <name type="scientific">Vreelandella vilamensis</name>
    <dbReference type="NCBI Taxonomy" id="531309"/>
    <lineage>
        <taxon>Bacteria</taxon>
        <taxon>Pseudomonadati</taxon>
        <taxon>Pseudomonadota</taxon>
        <taxon>Gammaproteobacteria</taxon>
        <taxon>Oceanospirillales</taxon>
        <taxon>Halomonadaceae</taxon>
        <taxon>Vreelandella</taxon>
    </lineage>
</organism>
<evidence type="ECO:0000313" key="6">
    <source>
        <dbReference type="EMBL" id="MDR5898531.1"/>
    </source>
</evidence>
<dbReference type="InterPro" id="IPR017900">
    <property type="entry name" value="4Fe4S_Fe_S_CS"/>
</dbReference>
<reference evidence="6 7" key="1">
    <citation type="submission" date="2023-04" db="EMBL/GenBank/DDBJ databases">
        <title>A long-awaited taxogenomic arrangement of the family Halomonadaceae.</title>
        <authorList>
            <person name="De La Haba R."/>
            <person name="Chuvochina M."/>
            <person name="Wittouck S."/>
            <person name="Arahal D.R."/>
            <person name="Sanchez-Porro C."/>
            <person name="Hugenholtz P."/>
            <person name="Ventosa A."/>
        </authorList>
    </citation>
    <scope>NUCLEOTIDE SEQUENCE [LARGE SCALE GENOMIC DNA]</scope>
    <source>
        <strain evidence="6 7">DSM 21020</strain>
    </source>
</reference>
<dbReference type="SUPFAM" id="SSF54862">
    <property type="entry name" value="4Fe-4S ferredoxins"/>
    <property type="match status" value="1"/>
</dbReference>
<keyword evidence="1" id="KW-0479">Metal-binding</keyword>
<feature type="region of interest" description="Disordered" evidence="4">
    <location>
        <begin position="106"/>
        <end position="132"/>
    </location>
</feature>
<evidence type="ECO:0000256" key="1">
    <source>
        <dbReference type="ARBA" id="ARBA00022723"/>
    </source>
</evidence>
<proteinExistence type="predicted"/>
<evidence type="ECO:0000313" key="7">
    <source>
        <dbReference type="Proteomes" id="UP001254564"/>
    </source>
</evidence>
<dbReference type="PROSITE" id="PS00198">
    <property type="entry name" value="4FE4S_FER_1"/>
    <property type="match status" value="1"/>
</dbReference>
<name>A0ABU1H2K0_9GAMM</name>